<evidence type="ECO:0000313" key="4">
    <source>
        <dbReference type="Proteomes" id="UP000317122"/>
    </source>
</evidence>
<keyword evidence="4" id="KW-1185">Reference proteome</keyword>
<dbReference type="EMBL" id="VLKT01000115">
    <property type="protein sequence ID" value="TWI16954.1"/>
    <property type="molecule type" value="Genomic_DNA"/>
</dbReference>
<dbReference type="PANTHER" id="PTHR30337">
    <property type="entry name" value="COMPONENT OF ATP-DEPENDENT DSDNA EXONUCLEASE"/>
    <property type="match status" value="1"/>
</dbReference>
<sequence length="424" mass="46645">MAFRFVHTADVHLDSPLRSLALRNPELGELIGNATRRAFVNIVDLCLSEQVNALLLAGDLYDGDQTSMKTARFLSEQIRRLDQAGVRVFIIRGNHDALSKITRELTYPETVKVYGGRPEAIALESGVRATPVVIHGLSFAQAQCSESLVGKYRPRVEGAVNIGLLHTSLAGTRGHDPYAPCNVSDLEATEFDYWALGHIHKRSISTGRCTIVMPGMPQGRDINESGPKSVSLVTIADDRTVHVEERVTGIAQFERVVIDLDGVADWRQIVTKVEGTLGAAREGANSEHLVVRLSFTGRTPLAWQVRNDADLIKTEAEHRASVIGRTWIEKVEIQCTDLVPADRSNGDPLVELRELVGSEIIGSEAYHAALIDIGEELRGHLPPESRGTFGADQEEFRATLRLLAQEGVEDVLARLHRRKHDEAA</sequence>
<dbReference type="InterPro" id="IPR029052">
    <property type="entry name" value="Metallo-depent_PP-like"/>
</dbReference>
<evidence type="ECO:0000259" key="2">
    <source>
        <dbReference type="Pfam" id="PF00149"/>
    </source>
</evidence>
<accession>A0A562MAL7</accession>
<dbReference type="PANTHER" id="PTHR30337:SF7">
    <property type="entry name" value="PHOSPHOESTERASE"/>
    <property type="match status" value="1"/>
</dbReference>
<dbReference type="Proteomes" id="UP000317122">
    <property type="component" value="Unassembled WGS sequence"/>
</dbReference>
<keyword evidence="3" id="KW-0540">Nuclease</keyword>
<dbReference type="GO" id="GO:0004527">
    <property type="term" value="F:exonuclease activity"/>
    <property type="evidence" value="ECO:0007669"/>
    <property type="project" value="UniProtKB-KW"/>
</dbReference>
<gene>
    <name evidence="3" type="ORF">IQ26_07617</name>
</gene>
<organism evidence="3 4">
    <name type="scientific">Mesorhizobium tianshanense</name>
    <dbReference type="NCBI Taxonomy" id="39844"/>
    <lineage>
        <taxon>Bacteria</taxon>
        <taxon>Pseudomonadati</taxon>
        <taxon>Pseudomonadota</taxon>
        <taxon>Alphaproteobacteria</taxon>
        <taxon>Hyphomicrobiales</taxon>
        <taxon>Phyllobacteriaceae</taxon>
        <taxon>Mesorhizobium</taxon>
    </lineage>
</organism>
<name>A0A562MAL7_9HYPH</name>
<dbReference type="Pfam" id="PF00149">
    <property type="entry name" value="Metallophos"/>
    <property type="match status" value="1"/>
</dbReference>
<dbReference type="InterPro" id="IPR041796">
    <property type="entry name" value="Mre11_N"/>
</dbReference>
<evidence type="ECO:0000256" key="1">
    <source>
        <dbReference type="ARBA" id="ARBA00022801"/>
    </source>
</evidence>
<dbReference type="RefSeq" id="WP_145723490.1">
    <property type="nucleotide sequence ID" value="NZ_BSPF01000004.1"/>
</dbReference>
<dbReference type="InterPro" id="IPR014576">
    <property type="entry name" value="Pesterase_YhaO"/>
</dbReference>
<evidence type="ECO:0000313" key="3">
    <source>
        <dbReference type="EMBL" id="TWI16954.1"/>
    </source>
</evidence>
<dbReference type="InterPro" id="IPR050535">
    <property type="entry name" value="DNA_Repair-Maintenance_Comp"/>
</dbReference>
<dbReference type="OrthoDB" id="9773856at2"/>
<dbReference type="PIRSF" id="PIRSF033091">
    <property type="entry name" value="Pesterase_YhaO"/>
    <property type="match status" value="1"/>
</dbReference>
<dbReference type="SUPFAM" id="SSF56300">
    <property type="entry name" value="Metallo-dependent phosphatases"/>
    <property type="match status" value="1"/>
</dbReference>
<keyword evidence="1" id="KW-0378">Hydrolase</keyword>
<proteinExistence type="predicted"/>
<dbReference type="CDD" id="cd00840">
    <property type="entry name" value="MPP_Mre11_N"/>
    <property type="match status" value="1"/>
</dbReference>
<protein>
    <submittedName>
        <fullName evidence="3">DNA repair exonuclease SbcCD nuclease subunit</fullName>
    </submittedName>
</protein>
<dbReference type="Gene3D" id="3.60.21.10">
    <property type="match status" value="1"/>
</dbReference>
<keyword evidence="3" id="KW-0269">Exonuclease</keyword>
<dbReference type="AlphaFoldDB" id="A0A562MAL7"/>
<comment type="caution">
    <text evidence="3">The sequence shown here is derived from an EMBL/GenBank/DDBJ whole genome shotgun (WGS) entry which is preliminary data.</text>
</comment>
<dbReference type="InterPro" id="IPR004843">
    <property type="entry name" value="Calcineurin-like_PHP"/>
</dbReference>
<reference evidence="3 4" key="1">
    <citation type="journal article" date="2015" name="Stand. Genomic Sci.">
        <title>Genomic Encyclopedia of Bacterial and Archaeal Type Strains, Phase III: the genomes of soil and plant-associated and newly described type strains.</title>
        <authorList>
            <person name="Whitman W.B."/>
            <person name="Woyke T."/>
            <person name="Klenk H.P."/>
            <person name="Zhou Y."/>
            <person name="Lilburn T.G."/>
            <person name="Beck B.J."/>
            <person name="De Vos P."/>
            <person name="Vandamme P."/>
            <person name="Eisen J.A."/>
            <person name="Garrity G."/>
            <person name="Hugenholtz P."/>
            <person name="Kyrpides N.C."/>
        </authorList>
    </citation>
    <scope>NUCLEOTIDE SEQUENCE [LARGE SCALE GENOMIC DNA]</scope>
    <source>
        <strain evidence="3 4">CGMCC 1.2546</strain>
    </source>
</reference>
<feature type="domain" description="Calcineurin-like phosphoesterase" evidence="2">
    <location>
        <begin position="3"/>
        <end position="201"/>
    </location>
</feature>